<organism evidence="2 3">
    <name type="scientific">Aromatoleum toluvorans</name>
    <dbReference type="NCBI Taxonomy" id="92002"/>
    <lineage>
        <taxon>Bacteria</taxon>
        <taxon>Pseudomonadati</taxon>
        <taxon>Pseudomonadota</taxon>
        <taxon>Betaproteobacteria</taxon>
        <taxon>Rhodocyclales</taxon>
        <taxon>Rhodocyclaceae</taxon>
        <taxon>Aromatoleum</taxon>
    </lineage>
</organism>
<accession>A0ABX1PVH0</accession>
<comment type="caution">
    <text evidence="2">The sequence shown here is derived from an EMBL/GenBank/DDBJ whole genome shotgun (WGS) entry which is preliminary data.</text>
</comment>
<dbReference type="RefSeq" id="WP_169254543.1">
    <property type="nucleotide sequence ID" value="NZ_WTVN01000002.1"/>
</dbReference>
<dbReference type="Pfam" id="PF13391">
    <property type="entry name" value="HNH_2"/>
    <property type="match status" value="1"/>
</dbReference>
<gene>
    <name evidence="2" type="ORF">GPA22_02635</name>
</gene>
<keyword evidence="2" id="KW-0255">Endonuclease</keyword>
<dbReference type="InterPro" id="IPR003615">
    <property type="entry name" value="HNH_nuc"/>
</dbReference>
<reference evidence="2 3" key="1">
    <citation type="submission" date="2019-12" db="EMBL/GenBank/DDBJ databases">
        <title>Comparative genomics gives insights into the taxonomy of the Azoarcus-Aromatoleum group and reveals separate origins of nif in the plant-associated Azoarcus and non-plant-associated Aromatoleum sub-groups.</title>
        <authorList>
            <person name="Lafos M."/>
            <person name="Maluk M."/>
            <person name="Batista M."/>
            <person name="Junghare M."/>
            <person name="Carmona M."/>
            <person name="Faoro H."/>
            <person name="Cruz L.M."/>
            <person name="Battistoni F."/>
            <person name="De Souza E."/>
            <person name="Pedrosa F."/>
            <person name="Chen W.-M."/>
            <person name="Poole P.S."/>
            <person name="Dixon R.A."/>
            <person name="James E.K."/>
        </authorList>
    </citation>
    <scope>NUCLEOTIDE SEQUENCE [LARGE SCALE GENOMIC DNA]</scope>
    <source>
        <strain evidence="2 3">Td21</strain>
    </source>
</reference>
<evidence type="ECO:0000313" key="3">
    <source>
        <dbReference type="Proteomes" id="UP000623795"/>
    </source>
</evidence>
<evidence type="ECO:0000259" key="1">
    <source>
        <dbReference type="Pfam" id="PF13391"/>
    </source>
</evidence>
<dbReference type="EMBL" id="WTVN01000002">
    <property type="protein sequence ID" value="NMG42630.1"/>
    <property type="molecule type" value="Genomic_DNA"/>
</dbReference>
<dbReference type="Proteomes" id="UP000623795">
    <property type="component" value="Unassembled WGS sequence"/>
</dbReference>
<keyword evidence="2" id="KW-0540">Nuclease</keyword>
<name>A0ABX1PVH0_9RHOO</name>
<sequence>MSSGRWTKEQLKLAFHLYCQIPFGKLHYRTPEIAQLAELIERTPSAVAMKLVNFASLDPAITGSGRKGLGNASSADREVWDEFHADWEGLALECSRLREAIRPGQGTVSVSADSDIASGGMADFTGETRQVMTERRIKQDFFRRAVLSSYRGRCCMSNLSEPRLLVASHIVPWSKDRANRLNPSNGLCLSAIHDKAFDLGLLTLSDDLRIMVSDELKRRDEAFLNQVIIPLDGRLIEMPERFTPDLTFVRRHRSDVFVDSQRR</sequence>
<protein>
    <submittedName>
        <fullName evidence="2">HNH endonuclease</fullName>
    </submittedName>
</protein>
<dbReference type="GO" id="GO:0004519">
    <property type="term" value="F:endonuclease activity"/>
    <property type="evidence" value="ECO:0007669"/>
    <property type="project" value="UniProtKB-KW"/>
</dbReference>
<keyword evidence="2" id="KW-0378">Hydrolase</keyword>
<feature type="domain" description="HNH nuclease" evidence="1">
    <location>
        <begin position="154"/>
        <end position="204"/>
    </location>
</feature>
<evidence type="ECO:0000313" key="2">
    <source>
        <dbReference type="EMBL" id="NMG42630.1"/>
    </source>
</evidence>
<keyword evidence="3" id="KW-1185">Reference proteome</keyword>
<proteinExistence type="predicted"/>